<keyword evidence="4" id="KW-0479">Metal-binding</keyword>
<dbReference type="OrthoDB" id="3004402at2759"/>
<gene>
    <name evidence="5" type="ORF">BU16DRAFT_551480</name>
</gene>
<dbReference type="EC" id="4.2.3.-" evidence="4"/>
<dbReference type="Gene3D" id="1.10.600.10">
    <property type="entry name" value="Farnesyl Diphosphate Synthase"/>
    <property type="match status" value="1"/>
</dbReference>
<comment type="cofactor">
    <cofactor evidence="1 4">
        <name>Mg(2+)</name>
        <dbReference type="ChEBI" id="CHEBI:18420"/>
    </cofactor>
</comment>
<evidence type="ECO:0000256" key="2">
    <source>
        <dbReference type="ARBA" id="ARBA00006333"/>
    </source>
</evidence>
<evidence type="ECO:0000256" key="4">
    <source>
        <dbReference type="RuleBase" id="RU366034"/>
    </source>
</evidence>
<dbReference type="PANTHER" id="PTHR35201">
    <property type="entry name" value="TERPENE SYNTHASE"/>
    <property type="match status" value="1"/>
</dbReference>
<dbReference type="EMBL" id="MU004193">
    <property type="protein sequence ID" value="KAF2492611.1"/>
    <property type="molecule type" value="Genomic_DNA"/>
</dbReference>
<reference evidence="5" key="1">
    <citation type="journal article" date="2020" name="Stud. Mycol.">
        <title>101 Dothideomycetes genomes: a test case for predicting lifestyles and emergence of pathogens.</title>
        <authorList>
            <person name="Haridas S."/>
            <person name="Albert R."/>
            <person name="Binder M."/>
            <person name="Bloem J."/>
            <person name="Labutti K."/>
            <person name="Salamov A."/>
            <person name="Andreopoulos B."/>
            <person name="Baker S."/>
            <person name="Barry K."/>
            <person name="Bills G."/>
            <person name="Bluhm B."/>
            <person name="Cannon C."/>
            <person name="Castanera R."/>
            <person name="Culley D."/>
            <person name="Daum C."/>
            <person name="Ezra D."/>
            <person name="Gonzalez J."/>
            <person name="Henrissat B."/>
            <person name="Kuo A."/>
            <person name="Liang C."/>
            <person name="Lipzen A."/>
            <person name="Lutzoni F."/>
            <person name="Magnuson J."/>
            <person name="Mondo S."/>
            <person name="Nolan M."/>
            <person name="Ohm R."/>
            <person name="Pangilinan J."/>
            <person name="Park H.-J."/>
            <person name="Ramirez L."/>
            <person name="Alfaro M."/>
            <person name="Sun H."/>
            <person name="Tritt A."/>
            <person name="Yoshinaga Y."/>
            <person name="Zwiers L.-H."/>
            <person name="Turgeon B."/>
            <person name="Goodwin S."/>
            <person name="Spatafora J."/>
            <person name="Crous P."/>
            <person name="Grigoriev I."/>
        </authorList>
    </citation>
    <scope>NUCLEOTIDE SEQUENCE</scope>
    <source>
        <strain evidence="5">CBS 269.34</strain>
    </source>
</reference>
<dbReference type="GO" id="GO:0010333">
    <property type="term" value="F:terpene synthase activity"/>
    <property type="evidence" value="ECO:0007669"/>
    <property type="project" value="InterPro"/>
</dbReference>
<keyword evidence="6" id="KW-1185">Reference proteome</keyword>
<dbReference type="InterPro" id="IPR034686">
    <property type="entry name" value="Terpene_cyclase-like_2"/>
</dbReference>
<proteinExistence type="inferred from homology"/>
<evidence type="ECO:0000256" key="3">
    <source>
        <dbReference type="ARBA" id="ARBA00022842"/>
    </source>
</evidence>
<accession>A0A6A6QK13</accession>
<evidence type="ECO:0000313" key="5">
    <source>
        <dbReference type="EMBL" id="KAF2492611.1"/>
    </source>
</evidence>
<organism evidence="5 6">
    <name type="scientific">Lophium mytilinum</name>
    <dbReference type="NCBI Taxonomy" id="390894"/>
    <lineage>
        <taxon>Eukaryota</taxon>
        <taxon>Fungi</taxon>
        <taxon>Dikarya</taxon>
        <taxon>Ascomycota</taxon>
        <taxon>Pezizomycotina</taxon>
        <taxon>Dothideomycetes</taxon>
        <taxon>Pleosporomycetidae</taxon>
        <taxon>Mytilinidiales</taxon>
        <taxon>Mytilinidiaceae</taxon>
        <taxon>Lophium</taxon>
    </lineage>
</organism>
<protein>
    <recommendedName>
        <fullName evidence="4">Terpene synthase</fullName>
        <ecNumber evidence="4">4.2.3.-</ecNumber>
    </recommendedName>
</protein>
<keyword evidence="4" id="KW-0456">Lyase</keyword>
<dbReference type="GO" id="GO:0008299">
    <property type="term" value="P:isoprenoid biosynthetic process"/>
    <property type="evidence" value="ECO:0007669"/>
    <property type="project" value="UniProtKB-ARBA"/>
</dbReference>
<comment type="similarity">
    <text evidence="2 4">Belongs to the terpene synthase family.</text>
</comment>
<dbReference type="GO" id="GO:0046872">
    <property type="term" value="F:metal ion binding"/>
    <property type="evidence" value="ECO:0007669"/>
    <property type="project" value="UniProtKB-KW"/>
</dbReference>
<evidence type="ECO:0000256" key="1">
    <source>
        <dbReference type="ARBA" id="ARBA00001946"/>
    </source>
</evidence>
<dbReference type="AlphaFoldDB" id="A0A6A6QK13"/>
<dbReference type="PANTHER" id="PTHR35201:SF4">
    <property type="entry name" value="BETA-PINACENE SYNTHASE-RELATED"/>
    <property type="match status" value="1"/>
</dbReference>
<dbReference type="InterPro" id="IPR008949">
    <property type="entry name" value="Isoprenoid_synthase_dom_sf"/>
</dbReference>
<dbReference type="Proteomes" id="UP000799750">
    <property type="component" value="Unassembled WGS sequence"/>
</dbReference>
<keyword evidence="3 4" id="KW-0460">Magnesium</keyword>
<evidence type="ECO:0000313" key="6">
    <source>
        <dbReference type="Proteomes" id="UP000799750"/>
    </source>
</evidence>
<dbReference type="SUPFAM" id="SSF48576">
    <property type="entry name" value="Terpenoid synthases"/>
    <property type="match status" value="1"/>
</dbReference>
<dbReference type="Pfam" id="PF19086">
    <property type="entry name" value="Terpene_syn_C_2"/>
    <property type="match status" value="1"/>
</dbReference>
<name>A0A6A6QK13_9PEZI</name>
<sequence>MTAVQDPSILNTDTATDLYPSLFTSVCHPNVNEAVRDVDGWFLDNWKFPDQKSRKKFVAAGFSRVTCLYFPKALESRIRSACKLLTILFLVDDQLEYMSLQDGKDYNESLMPFCTGNVQPNQDDPVQWMMYEIWEEMRALDRQLAEDVVQPVFLFMRAQTSKERLSITRLHQYFQYRQGDVGQALLAALMRFSYDLHLSRMEVDFVADIEKNCGKHISLVNDIYSYEKEKLISEQETSEGAILCNAVQILADQVQVSIEVSKNLLWVMVREYEFVHRDLVDGKNALFPGLVLKGDLRHYVDGLQYQMSGNELWSKTTNRYRQAAADLKTQKKGLLLTYYASSMLVKPADAIAETKKQDPL</sequence>